<dbReference type="EMBL" id="JAVJIU010000002">
    <property type="protein sequence ID" value="MDR5589900.1"/>
    <property type="molecule type" value="Genomic_DNA"/>
</dbReference>
<name>A0ABU1END2_9FLAO</name>
<dbReference type="PANTHER" id="PTHR11203:SF37">
    <property type="entry name" value="INTEGRATOR COMPLEX SUBUNIT 11"/>
    <property type="match status" value="1"/>
</dbReference>
<dbReference type="Proteomes" id="UP001257234">
    <property type="component" value="Unassembled WGS sequence"/>
</dbReference>
<feature type="domain" description="Beta-Casp" evidence="3">
    <location>
        <begin position="251"/>
        <end position="370"/>
    </location>
</feature>
<evidence type="ECO:0000259" key="2">
    <source>
        <dbReference type="SMART" id="SM00849"/>
    </source>
</evidence>
<evidence type="ECO:0000313" key="5">
    <source>
        <dbReference type="Proteomes" id="UP001257234"/>
    </source>
</evidence>
<dbReference type="InterPro" id="IPR050698">
    <property type="entry name" value="MBL"/>
</dbReference>
<dbReference type="Gene3D" id="3.40.50.10890">
    <property type="match status" value="1"/>
</dbReference>
<accession>A0ABU1END2</accession>
<dbReference type="InterPro" id="IPR011108">
    <property type="entry name" value="RMMBL"/>
</dbReference>
<gene>
    <name evidence="4" type="ORF">RE431_04585</name>
</gene>
<evidence type="ECO:0000259" key="3">
    <source>
        <dbReference type="SMART" id="SM01027"/>
    </source>
</evidence>
<dbReference type="SMART" id="SM01027">
    <property type="entry name" value="Beta-Casp"/>
    <property type="match status" value="1"/>
</dbReference>
<dbReference type="SUPFAM" id="SSF56281">
    <property type="entry name" value="Metallo-hydrolase/oxidoreductase"/>
    <property type="match status" value="1"/>
</dbReference>
<dbReference type="Pfam" id="PF07521">
    <property type="entry name" value="RMMBL"/>
    <property type="match status" value="1"/>
</dbReference>
<dbReference type="InterPro" id="IPR036866">
    <property type="entry name" value="RibonucZ/Hydroxyglut_hydro"/>
</dbReference>
<evidence type="ECO:0000313" key="4">
    <source>
        <dbReference type="EMBL" id="MDR5589900.1"/>
    </source>
</evidence>
<keyword evidence="5" id="KW-1185">Reference proteome</keyword>
<feature type="domain" description="Metallo-beta-lactamase" evidence="2">
    <location>
        <begin position="17"/>
        <end position="238"/>
    </location>
</feature>
<dbReference type="Pfam" id="PF10996">
    <property type="entry name" value="Beta-Casp"/>
    <property type="match status" value="1"/>
</dbReference>
<comment type="caution">
    <text evidence="4">The sequence shown here is derived from an EMBL/GenBank/DDBJ whole genome shotgun (WGS) entry which is preliminary data.</text>
</comment>
<evidence type="ECO:0000256" key="1">
    <source>
        <dbReference type="ARBA" id="ARBA00022801"/>
    </source>
</evidence>
<dbReference type="CDD" id="cd16295">
    <property type="entry name" value="TTHA0252-CPSF-like_MBL-fold"/>
    <property type="match status" value="1"/>
</dbReference>
<protein>
    <submittedName>
        <fullName evidence="4">MBL fold metallo-hydrolase</fullName>
        <ecNumber evidence="4">3.-.-.-</ecNumber>
    </submittedName>
</protein>
<sequence>MNDKVRLKFLGAAGTVTGSKIYLEFQNFKILIDCGMFQGLKELRILNREELPINVSELNYVLLTHGHLDHTGYLPKLIQQGFTGKILGTSPTLAITEIILRDTAKIQEEEAKNANEESYTKHHPAVPNYTLEDVEKTLLLFEHIKTDEWINLFEQIKCRFIKAGHILGASSIELNICDSIFVFSGDLGRTEDLLLEPPEVPRWADHLFIESTYGNKLHPEENVEKILSDLIKRCIQDHGILLIASFAVERLQLLIYLLFKIFRKNAAPQTPVFIDSPMGVDATHLFSKFQDYHKLPANEFEMIRNQFELVSSFRRTWEIIDMNFPRIVIAGSGMLTGGRILAYLKQFIDDPSTILLLTGYQAEGTRGRQILDGVHEIKIYGKYFPVKASIEKLESLSAHADQSELVEWCSKIKNVPENVFLVHGEKQVTDAFRVKLETVFNWNIYQPHLDEEIEIEV</sequence>
<reference evidence="5" key="1">
    <citation type="submission" date="2023-07" db="EMBL/GenBank/DDBJ databases">
        <title>Christiangramia sp. SM2212., a novel bacterium of the family Flavobacteriaceae isolated from the sea sediment.</title>
        <authorList>
            <person name="Wang J."/>
            <person name="Zhang X."/>
        </authorList>
    </citation>
    <scope>NUCLEOTIDE SEQUENCE [LARGE SCALE GENOMIC DNA]</scope>
    <source>
        <strain evidence="5">SM2212</strain>
    </source>
</reference>
<proteinExistence type="predicted"/>
<dbReference type="RefSeq" id="WP_309560787.1">
    <property type="nucleotide sequence ID" value="NZ_JAVJIU010000002.1"/>
</dbReference>
<dbReference type="PANTHER" id="PTHR11203">
    <property type="entry name" value="CLEAVAGE AND POLYADENYLATION SPECIFICITY FACTOR FAMILY MEMBER"/>
    <property type="match status" value="1"/>
</dbReference>
<dbReference type="Pfam" id="PF00753">
    <property type="entry name" value="Lactamase_B"/>
    <property type="match status" value="1"/>
</dbReference>
<organism evidence="4 5">
    <name type="scientific">Christiangramia sediminicola</name>
    <dbReference type="NCBI Taxonomy" id="3073267"/>
    <lineage>
        <taxon>Bacteria</taxon>
        <taxon>Pseudomonadati</taxon>
        <taxon>Bacteroidota</taxon>
        <taxon>Flavobacteriia</taxon>
        <taxon>Flavobacteriales</taxon>
        <taxon>Flavobacteriaceae</taxon>
        <taxon>Christiangramia</taxon>
    </lineage>
</organism>
<dbReference type="Gene3D" id="3.60.15.10">
    <property type="entry name" value="Ribonuclease Z/Hydroxyacylglutathione hydrolase-like"/>
    <property type="match status" value="1"/>
</dbReference>
<dbReference type="InterPro" id="IPR001279">
    <property type="entry name" value="Metallo-B-lactamas"/>
</dbReference>
<dbReference type="InterPro" id="IPR022712">
    <property type="entry name" value="Beta_Casp"/>
</dbReference>
<dbReference type="SMART" id="SM00849">
    <property type="entry name" value="Lactamase_B"/>
    <property type="match status" value="1"/>
</dbReference>
<dbReference type="GO" id="GO:0016787">
    <property type="term" value="F:hydrolase activity"/>
    <property type="evidence" value="ECO:0007669"/>
    <property type="project" value="UniProtKB-KW"/>
</dbReference>
<keyword evidence="1 4" id="KW-0378">Hydrolase</keyword>
<dbReference type="EC" id="3.-.-.-" evidence="4"/>